<feature type="signal peptide" evidence="1">
    <location>
        <begin position="1"/>
        <end position="19"/>
    </location>
</feature>
<dbReference type="AlphaFoldDB" id="A0A0C5WBS2"/>
<keyword evidence="4" id="KW-1185">Reference proteome</keyword>
<dbReference type="HOGENOM" id="CLU_123905_1_0_10"/>
<evidence type="ECO:0000259" key="2">
    <source>
        <dbReference type="Pfam" id="PF13648"/>
    </source>
</evidence>
<dbReference type="Pfam" id="PF13648">
    <property type="entry name" value="Lipocalin_4"/>
    <property type="match status" value="1"/>
</dbReference>
<protein>
    <submittedName>
        <fullName evidence="3">Lipocalin</fullName>
    </submittedName>
</protein>
<accession>A0A0C5WBS2</accession>
<organism evidence="3 4">
    <name type="scientific">Siansivirga zeaxanthinifaciens CC-SAMT-1</name>
    <dbReference type="NCBI Taxonomy" id="1454006"/>
    <lineage>
        <taxon>Bacteria</taxon>
        <taxon>Pseudomonadati</taxon>
        <taxon>Bacteroidota</taxon>
        <taxon>Flavobacteriia</taxon>
        <taxon>Flavobacteriales</taxon>
        <taxon>Flavobacteriaceae</taxon>
        <taxon>Siansivirga</taxon>
    </lineage>
</organism>
<dbReference type="KEGG" id="sze:AW14_03160"/>
<feature type="chain" id="PRO_5002191673" evidence="1">
    <location>
        <begin position="20"/>
        <end position="157"/>
    </location>
</feature>
<dbReference type="PROSITE" id="PS51257">
    <property type="entry name" value="PROKAR_LIPOPROTEIN"/>
    <property type="match status" value="1"/>
</dbReference>
<dbReference type="PATRIC" id="fig|1454006.5.peg.607"/>
<dbReference type="RefSeq" id="WP_044637481.1">
    <property type="nucleotide sequence ID" value="NZ_CP007202.1"/>
</dbReference>
<gene>
    <name evidence="3" type="ORF">AW14_03160</name>
</gene>
<reference evidence="3 4" key="1">
    <citation type="submission" date="2014-02" db="EMBL/GenBank/DDBJ databases">
        <authorList>
            <person name="Young C.-C."/>
            <person name="Hameed A."/>
            <person name="Huang H.-C."/>
            <person name="Shahina M."/>
        </authorList>
    </citation>
    <scope>NUCLEOTIDE SEQUENCE [LARGE SCALE GENOMIC DNA]</scope>
    <source>
        <strain evidence="3 4">CC-SAMT-1</strain>
    </source>
</reference>
<evidence type="ECO:0000313" key="3">
    <source>
        <dbReference type="EMBL" id="AJR02784.1"/>
    </source>
</evidence>
<name>A0A0C5WBS2_9FLAO</name>
<dbReference type="OrthoDB" id="1121756at2"/>
<dbReference type="EMBL" id="CP007202">
    <property type="protein sequence ID" value="AJR02784.1"/>
    <property type="molecule type" value="Genomic_DNA"/>
</dbReference>
<sequence length="157" mass="17533">MKKLILGLFVLAMMVSCGASKTVRTSKKVIKGNWELSSITYSEAGTYDVTLLNDVSKACFEGSTWQFIPNNNTGLYTINDGNCDTGVRNFIFSIQEIDEVSGLYDFLLKPTDAKHKSESNVGFRLSLTSLSEMDMVWQQTLTVDGKPFTITMNFNKQ</sequence>
<feature type="domain" description="Lipocalin-like" evidence="2">
    <location>
        <begin position="30"/>
        <end position="95"/>
    </location>
</feature>
<keyword evidence="1" id="KW-0732">Signal</keyword>
<evidence type="ECO:0000313" key="4">
    <source>
        <dbReference type="Proteomes" id="UP000032229"/>
    </source>
</evidence>
<dbReference type="InterPro" id="IPR024311">
    <property type="entry name" value="Lipocalin-like"/>
</dbReference>
<proteinExistence type="predicted"/>
<evidence type="ECO:0000256" key="1">
    <source>
        <dbReference type="SAM" id="SignalP"/>
    </source>
</evidence>
<dbReference type="STRING" id="1454006.AW14_03160"/>
<dbReference type="Proteomes" id="UP000032229">
    <property type="component" value="Chromosome"/>
</dbReference>